<keyword evidence="3" id="KW-1185">Reference proteome</keyword>
<evidence type="ECO:0000256" key="1">
    <source>
        <dbReference type="SAM" id="Phobius"/>
    </source>
</evidence>
<dbReference type="EMBL" id="CP036289">
    <property type="protein sequence ID" value="QDU77216.1"/>
    <property type="molecule type" value="Genomic_DNA"/>
</dbReference>
<dbReference type="KEGG" id="bvo:Pan97_42780"/>
<dbReference type="RefSeq" id="WP_144975951.1">
    <property type="nucleotide sequence ID" value="NZ_CP036289.1"/>
</dbReference>
<keyword evidence="1" id="KW-0472">Membrane</keyword>
<proteinExistence type="predicted"/>
<feature type="transmembrane region" description="Helical" evidence="1">
    <location>
        <begin position="24"/>
        <end position="43"/>
    </location>
</feature>
<sequence>MTTPQEHQVDVPDSRKKRSWRIRFSLLSMILLITVVALSISHWQMSEQLAQMKVRTEQLSDSLGIPPVSDPTKVTAIGVPLMVDDAWEWHLVIPEGKEYDLYVAFTHVPGEGLPENPIHVESITNGEVRINLSIEKQEMTGPIAVVQGKYVLPPQGATTMLYHGMSPREASWLKNFAGEKRNIARGSSTTGRENLKWYRTRNEGLIKDPEFVATLFDPDDVIVLRRTRVFPMKEEGDKTEPKTCAGMMVWLVPKVAEDQAADR</sequence>
<dbReference type="OrthoDB" id="9909949at2"/>
<reference evidence="3" key="1">
    <citation type="submission" date="2019-02" db="EMBL/GenBank/DDBJ databases">
        <title>Deep-cultivation of Planctomycetes and their phenomic and genomic characterization uncovers novel biology.</title>
        <authorList>
            <person name="Wiegand S."/>
            <person name="Jogler M."/>
            <person name="Boedeker C."/>
            <person name="Pinto D."/>
            <person name="Vollmers J."/>
            <person name="Rivas-Marin E."/>
            <person name="Kohn T."/>
            <person name="Peeters S.H."/>
            <person name="Heuer A."/>
            <person name="Rast P."/>
            <person name="Oberbeckmann S."/>
            <person name="Bunk B."/>
            <person name="Jeske O."/>
            <person name="Meyerdierks A."/>
            <person name="Storesund J.E."/>
            <person name="Kallscheuer N."/>
            <person name="Luecker S."/>
            <person name="Lage O.M."/>
            <person name="Pohl T."/>
            <person name="Merkel B.J."/>
            <person name="Hornburger P."/>
            <person name="Mueller R.-W."/>
            <person name="Bruemmer F."/>
            <person name="Labrenz M."/>
            <person name="Spormann A.M."/>
            <person name="Op den Camp H."/>
            <person name="Overmann J."/>
            <person name="Amann R."/>
            <person name="Jetten M.S.M."/>
            <person name="Mascher T."/>
            <person name="Medema M.H."/>
            <person name="Devos D.P."/>
            <person name="Kaster A.-K."/>
            <person name="Ovreas L."/>
            <person name="Rohde M."/>
            <person name="Galperin M.Y."/>
            <person name="Jogler C."/>
        </authorList>
    </citation>
    <scope>NUCLEOTIDE SEQUENCE [LARGE SCALE GENOMIC DNA]</scope>
    <source>
        <strain evidence="3">Pan97</strain>
    </source>
</reference>
<dbReference type="AlphaFoldDB" id="A0A518CDB2"/>
<evidence type="ECO:0000313" key="2">
    <source>
        <dbReference type="EMBL" id="QDU77216.1"/>
    </source>
</evidence>
<organism evidence="2 3">
    <name type="scientific">Bremerella volcania</name>
    <dbReference type="NCBI Taxonomy" id="2527984"/>
    <lineage>
        <taxon>Bacteria</taxon>
        <taxon>Pseudomonadati</taxon>
        <taxon>Planctomycetota</taxon>
        <taxon>Planctomycetia</taxon>
        <taxon>Pirellulales</taxon>
        <taxon>Pirellulaceae</taxon>
        <taxon>Bremerella</taxon>
    </lineage>
</organism>
<evidence type="ECO:0000313" key="3">
    <source>
        <dbReference type="Proteomes" id="UP000318626"/>
    </source>
</evidence>
<accession>A0A518CDB2</accession>
<dbReference type="Proteomes" id="UP000318626">
    <property type="component" value="Chromosome"/>
</dbReference>
<keyword evidence="1" id="KW-1133">Transmembrane helix</keyword>
<keyword evidence="1" id="KW-0812">Transmembrane</keyword>
<name>A0A518CDB2_9BACT</name>
<protein>
    <submittedName>
        <fullName evidence="2">Uncharacterized protein</fullName>
    </submittedName>
</protein>
<gene>
    <name evidence="2" type="ORF">Pan97_42780</name>
</gene>